<keyword evidence="1 2" id="KW-0129">CBS domain</keyword>
<dbReference type="Pfam" id="PF00571">
    <property type="entry name" value="CBS"/>
    <property type="match status" value="2"/>
</dbReference>
<dbReference type="GO" id="GO:0008773">
    <property type="term" value="F:[protein-PII] uridylyltransferase activity"/>
    <property type="evidence" value="ECO:0007669"/>
    <property type="project" value="InterPro"/>
</dbReference>
<name>A0A3E0X009_9GAMM</name>
<keyword evidence="5" id="KW-1185">Reference proteome</keyword>
<feature type="domain" description="CBS" evidence="3">
    <location>
        <begin position="98"/>
        <end position="154"/>
    </location>
</feature>
<evidence type="ECO:0000313" key="5">
    <source>
        <dbReference type="Proteomes" id="UP000256763"/>
    </source>
</evidence>
<accession>A0A3E0X009</accession>
<dbReference type="SUPFAM" id="SSF54631">
    <property type="entry name" value="CBS-domain pair"/>
    <property type="match status" value="1"/>
</dbReference>
<evidence type="ECO:0000256" key="2">
    <source>
        <dbReference type="PROSITE-ProRule" id="PRU00703"/>
    </source>
</evidence>
<dbReference type="InterPro" id="IPR005105">
    <property type="entry name" value="GlnD_Uridyltrans_N"/>
</dbReference>
<gene>
    <name evidence="4" type="ORF">CAL65_04885</name>
</gene>
<dbReference type="PANTHER" id="PTHR43080">
    <property type="entry name" value="CBS DOMAIN-CONTAINING PROTEIN CBSX3, MITOCHONDRIAL"/>
    <property type="match status" value="1"/>
</dbReference>
<dbReference type="PROSITE" id="PS51371">
    <property type="entry name" value="CBS"/>
    <property type="match status" value="2"/>
</dbReference>
<dbReference type="Pfam" id="PF10335">
    <property type="entry name" value="DUF294_C"/>
    <property type="match status" value="1"/>
</dbReference>
<reference evidence="5" key="1">
    <citation type="submission" date="2017-05" db="EMBL/GenBank/DDBJ databases">
        <authorList>
            <person name="Sharma S."/>
            <person name="Sidhu C."/>
            <person name="Pinnaka A.K."/>
        </authorList>
    </citation>
    <scope>NUCLEOTIDE SEQUENCE [LARGE SCALE GENOMIC DNA]</scope>
    <source>
        <strain evidence="5">AK93</strain>
    </source>
</reference>
<dbReference type="Pfam" id="PF03445">
    <property type="entry name" value="DUF294"/>
    <property type="match status" value="1"/>
</dbReference>
<dbReference type="PANTHER" id="PTHR43080:SF2">
    <property type="entry name" value="CBS DOMAIN-CONTAINING PROTEIN"/>
    <property type="match status" value="1"/>
</dbReference>
<dbReference type="Proteomes" id="UP000256763">
    <property type="component" value="Unassembled WGS sequence"/>
</dbReference>
<comment type="caution">
    <text evidence="4">The sequence shown here is derived from an EMBL/GenBank/DDBJ whole genome shotgun (WGS) entry which is preliminary data.</text>
</comment>
<keyword evidence="4" id="KW-0808">Transferase</keyword>
<dbReference type="SMART" id="SM00116">
    <property type="entry name" value="CBS"/>
    <property type="match status" value="2"/>
</dbReference>
<dbReference type="OrthoDB" id="9808528at2"/>
<dbReference type="Gene3D" id="3.10.580.10">
    <property type="entry name" value="CBS-domain"/>
    <property type="match status" value="1"/>
</dbReference>
<dbReference type="AlphaFoldDB" id="A0A3E0X009"/>
<dbReference type="EMBL" id="NFZW01000003">
    <property type="protein sequence ID" value="RFA38667.1"/>
    <property type="molecule type" value="Genomic_DNA"/>
</dbReference>
<sequence>MSDFDRIEPPELPEVGDRFAQDSSLDIALRDLISRAPVTCSPDLGLREAVKLIHEHRVGSVIVCDLSQKPLGIFTLHDLRAVIAEGVADLDQPVYRFMTPAPLGLPPDARAFDAAILMAGRHFGHVCVMENGRLLGVISERDLFALQRVKLVQLTRTIAQAETAKTLVGIRSQIVRLIDTLLAQGVAPEQVTKIITLLNDHTVARAIELSIAEFGEPPVPIGWIAFGSEGRREQTLSTDQDNAILFTTPAGETPEAIRQQLLPLARQINTLLADCGFPLCKGNIMASNPRLCLSAEEWRRVFAGMIESATPDNLLKSSIYFDLRGIWGDVAGIKALQQDVLERAQRNTIFQHMMAANALQSRPPLGLIRDFRTTSRGGAKPGLDLKVQGLTPFVDGARILSLSLGVDETNTLDRMSALTERGHVRPGDGQAWRAAFSFIQLLRMRVHQAQFRKGETMNNRLNPDDLNPLNRQILKQSFRQAQALQRRLEVEFRV</sequence>
<dbReference type="InterPro" id="IPR046342">
    <property type="entry name" value="CBS_dom_sf"/>
</dbReference>
<dbReference type="InterPro" id="IPR051257">
    <property type="entry name" value="Diverse_CBS-Domain"/>
</dbReference>
<dbReference type="InterPro" id="IPR043519">
    <property type="entry name" value="NT_sf"/>
</dbReference>
<dbReference type="InterPro" id="IPR018821">
    <property type="entry name" value="DUF294_put_nucleoTrafse_sb-bd"/>
</dbReference>
<organism evidence="4 5">
    <name type="scientific">Alkalilimnicola ehrlichii</name>
    <dbReference type="NCBI Taxonomy" id="351052"/>
    <lineage>
        <taxon>Bacteria</taxon>
        <taxon>Pseudomonadati</taxon>
        <taxon>Pseudomonadota</taxon>
        <taxon>Gammaproteobacteria</taxon>
        <taxon>Chromatiales</taxon>
        <taxon>Ectothiorhodospiraceae</taxon>
        <taxon>Alkalilimnicola</taxon>
    </lineage>
</organism>
<feature type="domain" description="CBS" evidence="3">
    <location>
        <begin position="33"/>
        <end position="90"/>
    </location>
</feature>
<dbReference type="InterPro" id="IPR000644">
    <property type="entry name" value="CBS_dom"/>
</dbReference>
<dbReference type="RefSeq" id="WP_116302395.1">
    <property type="nucleotide sequence ID" value="NZ_NFZV01000010.1"/>
</dbReference>
<evidence type="ECO:0000259" key="3">
    <source>
        <dbReference type="PROSITE" id="PS51371"/>
    </source>
</evidence>
<evidence type="ECO:0000313" key="4">
    <source>
        <dbReference type="EMBL" id="RFA38667.1"/>
    </source>
</evidence>
<evidence type="ECO:0000256" key="1">
    <source>
        <dbReference type="ARBA" id="ARBA00023122"/>
    </source>
</evidence>
<dbReference type="CDD" id="cd05401">
    <property type="entry name" value="NT_GlnE_GlnD_like"/>
    <property type="match status" value="1"/>
</dbReference>
<proteinExistence type="predicted"/>
<protein>
    <submittedName>
        <fullName evidence="4">Nucleotidyltransferase</fullName>
    </submittedName>
</protein>
<dbReference type="SUPFAM" id="SSF81301">
    <property type="entry name" value="Nucleotidyltransferase"/>
    <property type="match status" value="1"/>
</dbReference>